<evidence type="ECO:0000256" key="6">
    <source>
        <dbReference type="ARBA" id="ARBA00023186"/>
    </source>
</evidence>
<proteinExistence type="inferred from homology"/>
<dbReference type="GO" id="GO:0016055">
    <property type="term" value="P:Wnt signaling pathway"/>
    <property type="evidence" value="ECO:0007669"/>
    <property type="project" value="UniProtKB-KW"/>
</dbReference>
<evidence type="ECO:0000313" key="9">
    <source>
        <dbReference type="EMBL" id="CAL4135120.1"/>
    </source>
</evidence>
<feature type="signal peptide" evidence="8">
    <location>
        <begin position="1"/>
        <end position="21"/>
    </location>
</feature>
<evidence type="ECO:0000256" key="8">
    <source>
        <dbReference type="SAM" id="SignalP"/>
    </source>
</evidence>
<reference evidence="9 10" key="1">
    <citation type="submission" date="2024-05" db="EMBL/GenBank/DDBJ databases">
        <authorList>
            <person name="Wallberg A."/>
        </authorList>
    </citation>
    <scope>NUCLEOTIDE SEQUENCE [LARGE SCALE GENOMIC DNA]</scope>
</reference>
<organism evidence="9 10">
    <name type="scientific">Meganyctiphanes norvegica</name>
    <name type="common">Northern krill</name>
    <name type="synonym">Thysanopoda norvegica</name>
    <dbReference type="NCBI Taxonomy" id="48144"/>
    <lineage>
        <taxon>Eukaryota</taxon>
        <taxon>Metazoa</taxon>
        <taxon>Ecdysozoa</taxon>
        <taxon>Arthropoda</taxon>
        <taxon>Crustacea</taxon>
        <taxon>Multicrustacea</taxon>
        <taxon>Malacostraca</taxon>
        <taxon>Eumalacostraca</taxon>
        <taxon>Eucarida</taxon>
        <taxon>Euphausiacea</taxon>
        <taxon>Euphausiidae</taxon>
        <taxon>Meganyctiphanes</taxon>
    </lineage>
</organism>
<dbReference type="GO" id="GO:0005783">
    <property type="term" value="C:endoplasmic reticulum"/>
    <property type="evidence" value="ECO:0007669"/>
    <property type="project" value="UniProtKB-SubCell"/>
</dbReference>
<evidence type="ECO:0000256" key="2">
    <source>
        <dbReference type="ARBA" id="ARBA00011068"/>
    </source>
</evidence>
<dbReference type="PANTHER" id="PTHR17600">
    <property type="entry name" value="MESODERM DEVELOPMENT CANDIDATE 2"/>
    <property type="match status" value="1"/>
</dbReference>
<dbReference type="PANTHER" id="PTHR17600:SF2">
    <property type="entry name" value="LRP CHAPERONE MESD"/>
    <property type="match status" value="1"/>
</dbReference>
<accession>A0AAV2RR63</accession>
<dbReference type="EMBL" id="CAXKWB010029101">
    <property type="protein sequence ID" value="CAL4135120.1"/>
    <property type="molecule type" value="Genomic_DNA"/>
</dbReference>
<evidence type="ECO:0008006" key="11">
    <source>
        <dbReference type="Google" id="ProtNLM"/>
    </source>
</evidence>
<protein>
    <recommendedName>
        <fullName evidence="11">Mesoderm development candidate 2</fullName>
    </recommendedName>
</protein>
<feature type="region of interest" description="Disordered" evidence="7">
    <location>
        <begin position="53"/>
        <end position="82"/>
    </location>
</feature>
<keyword evidence="4 8" id="KW-0732">Signal</keyword>
<feature type="chain" id="PRO_5043427458" description="Mesoderm development candidate 2" evidence="8">
    <location>
        <begin position="22"/>
        <end position="107"/>
    </location>
</feature>
<dbReference type="Gene3D" id="3.30.70.260">
    <property type="match status" value="1"/>
</dbReference>
<gene>
    <name evidence="9" type="ORF">MNOR_LOCUS27526</name>
</gene>
<feature type="compositionally biased region" description="Acidic residues" evidence="7">
    <location>
        <begin position="53"/>
        <end position="64"/>
    </location>
</feature>
<keyword evidence="10" id="KW-1185">Reference proteome</keyword>
<comment type="caution">
    <text evidence="9">The sequence shown here is derived from an EMBL/GenBank/DDBJ whole genome shotgun (WGS) entry which is preliminary data.</text>
</comment>
<comment type="similarity">
    <text evidence="2">Belongs to the MESD family.</text>
</comment>
<dbReference type="AlphaFoldDB" id="A0AAV2RR63"/>
<evidence type="ECO:0000256" key="5">
    <source>
        <dbReference type="ARBA" id="ARBA00022824"/>
    </source>
</evidence>
<dbReference type="GO" id="GO:0006457">
    <property type="term" value="P:protein folding"/>
    <property type="evidence" value="ECO:0007669"/>
    <property type="project" value="InterPro"/>
</dbReference>
<keyword evidence="3" id="KW-0879">Wnt signaling pathway</keyword>
<evidence type="ECO:0000256" key="1">
    <source>
        <dbReference type="ARBA" id="ARBA00004240"/>
    </source>
</evidence>
<evidence type="ECO:0000256" key="3">
    <source>
        <dbReference type="ARBA" id="ARBA00022687"/>
    </source>
</evidence>
<evidence type="ECO:0000256" key="7">
    <source>
        <dbReference type="SAM" id="MobiDB-lite"/>
    </source>
</evidence>
<name>A0AAV2RR63_MEGNR</name>
<dbReference type="Pfam" id="PF10185">
    <property type="entry name" value="Mesd"/>
    <property type="match status" value="1"/>
</dbReference>
<keyword evidence="6" id="KW-0143">Chaperone</keyword>
<dbReference type="Proteomes" id="UP001497623">
    <property type="component" value="Unassembled WGS sequence"/>
</dbReference>
<comment type="subcellular location">
    <subcellularLocation>
        <location evidence="1">Endoplasmic reticulum</location>
    </subcellularLocation>
</comment>
<dbReference type="Gene3D" id="6.10.250.640">
    <property type="match status" value="1"/>
</dbReference>
<keyword evidence="5" id="KW-0256">Endoplasmic reticulum</keyword>
<dbReference type="InterPro" id="IPR019330">
    <property type="entry name" value="MESD"/>
</dbReference>
<sequence>MMSSVKFSMGVFLLCCSLVVCKKFSEEEKPGWAKKDIRDYSDADLERLLDQWDEDEEPLPEDELPEHLRPQPKLNFDPNNIGNPEDLLKMSKKGKTLMMFVQVWMCE</sequence>
<evidence type="ECO:0000313" key="10">
    <source>
        <dbReference type="Proteomes" id="UP001497623"/>
    </source>
</evidence>
<evidence type="ECO:0000256" key="4">
    <source>
        <dbReference type="ARBA" id="ARBA00022729"/>
    </source>
</evidence>
<feature type="non-terminal residue" evidence="9">
    <location>
        <position position="107"/>
    </location>
</feature>